<organism evidence="3 4">
    <name type="scientific">Tenuifilum thalassicum</name>
    <dbReference type="NCBI Taxonomy" id="2590900"/>
    <lineage>
        <taxon>Bacteria</taxon>
        <taxon>Pseudomonadati</taxon>
        <taxon>Bacteroidota</taxon>
        <taxon>Bacteroidia</taxon>
        <taxon>Bacteroidales</taxon>
        <taxon>Tenuifilaceae</taxon>
        <taxon>Tenuifilum</taxon>
    </lineage>
</organism>
<evidence type="ECO:0000256" key="1">
    <source>
        <dbReference type="ARBA" id="ARBA00006056"/>
    </source>
</evidence>
<evidence type="ECO:0000313" key="4">
    <source>
        <dbReference type="Proteomes" id="UP000500961"/>
    </source>
</evidence>
<dbReference type="EMBL" id="CP041345">
    <property type="protein sequence ID" value="QKG81079.1"/>
    <property type="molecule type" value="Genomic_DNA"/>
</dbReference>
<dbReference type="PANTHER" id="PTHR11091:SF0">
    <property type="entry name" value="MALATE DEHYDROGENASE"/>
    <property type="match status" value="1"/>
</dbReference>
<dbReference type="GO" id="GO:0016491">
    <property type="term" value="F:oxidoreductase activity"/>
    <property type="evidence" value="ECO:0007669"/>
    <property type="project" value="UniProtKB-KW"/>
</dbReference>
<dbReference type="RefSeq" id="WP_173076484.1">
    <property type="nucleotide sequence ID" value="NZ_CP041345.1"/>
</dbReference>
<sequence>MEQKYIPFDVIEKFMVQVLVKAGVPENDAKIVTDVLIQADKLGFDSHGVNRLKPIYLDRIKDGILNPVTNYEVVKEGPTTAVIDGHNGMGHVIAYNAMKMAIEKAKKLGMGMVAVRNSTHYGFAGYYALMAVKENLIGITGTNARPSIAPTFGVENMLGTNPMTFGMPTDEDFPFLLDCATSVTQRGKIELYARQGKTLPKGWVIDENGESKTDANEVLQDLIAGRAALTPLGGIGEETAGYKGYGYSTVVEILSAALQQGAYMKMLTGFRDGKKVPYQLGHFFIAIDISAFTEVDDFKKTAGNILRELRASKKMPGQSRIYTAGEKEHDVWMFRKDKGVPFNEKLLEEFSLLCDNYDLQSFKEHFQS</sequence>
<protein>
    <submittedName>
        <fullName evidence="3">Ldh family oxidoreductase</fullName>
    </submittedName>
</protein>
<proteinExistence type="inferred from homology"/>
<reference evidence="3 4" key="1">
    <citation type="submission" date="2019-07" db="EMBL/GenBank/DDBJ databases">
        <title>Thalassofilum flectens gen. nov., sp. nov., a novel moderate thermophilic anaerobe from a shallow sea hot spring in Kunashir Island (Russia), representing a new family in the order Bacteroidales, and proposal of Thalassofilacea fam. nov.</title>
        <authorList>
            <person name="Kochetkova T.V."/>
            <person name="Podosokorskaya O.A."/>
            <person name="Novikov A."/>
            <person name="Elcheninov A.G."/>
            <person name="Toshchakov S.V."/>
            <person name="Kublanov I.V."/>
        </authorList>
    </citation>
    <scope>NUCLEOTIDE SEQUENCE [LARGE SCALE GENOMIC DNA]</scope>
    <source>
        <strain evidence="3 4">38-H</strain>
    </source>
</reference>
<evidence type="ECO:0000313" key="3">
    <source>
        <dbReference type="EMBL" id="QKG81079.1"/>
    </source>
</evidence>
<keyword evidence="2" id="KW-0560">Oxidoreductase</keyword>
<dbReference type="AlphaFoldDB" id="A0A7D4BLP6"/>
<dbReference type="SUPFAM" id="SSF89733">
    <property type="entry name" value="L-sulfolactate dehydrogenase-like"/>
    <property type="match status" value="1"/>
</dbReference>
<dbReference type="KEGG" id="ttz:FHG85_12655"/>
<dbReference type="InterPro" id="IPR043143">
    <property type="entry name" value="Mal/L-sulf/L-lact_DH-like_NADP"/>
</dbReference>
<name>A0A7D4BLP6_9BACT</name>
<dbReference type="Gene3D" id="3.30.1370.60">
    <property type="entry name" value="Hypothetical oxidoreductase yiak, domain 2"/>
    <property type="match status" value="1"/>
</dbReference>
<dbReference type="Proteomes" id="UP000500961">
    <property type="component" value="Chromosome"/>
</dbReference>
<dbReference type="PANTHER" id="PTHR11091">
    <property type="entry name" value="OXIDOREDUCTASE-RELATED"/>
    <property type="match status" value="1"/>
</dbReference>
<dbReference type="InterPro" id="IPR036111">
    <property type="entry name" value="Mal/L-sulfo/L-lacto_DH-like_sf"/>
</dbReference>
<evidence type="ECO:0000256" key="2">
    <source>
        <dbReference type="ARBA" id="ARBA00023002"/>
    </source>
</evidence>
<keyword evidence="4" id="KW-1185">Reference proteome</keyword>
<dbReference type="Pfam" id="PF02615">
    <property type="entry name" value="Ldh_2"/>
    <property type="match status" value="1"/>
</dbReference>
<gene>
    <name evidence="3" type="ORF">FHG85_12655</name>
</gene>
<dbReference type="Gene3D" id="1.10.1530.10">
    <property type="match status" value="1"/>
</dbReference>
<accession>A0A7D4BLP6</accession>
<comment type="similarity">
    <text evidence="1">Belongs to the LDH2/MDH2 oxidoreductase family.</text>
</comment>
<dbReference type="InterPro" id="IPR043144">
    <property type="entry name" value="Mal/L-sulf/L-lact_DH-like_ah"/>
</dbReference>
<dbReference type="InterPro" id="IPR003767">
    <property type="entry name" value="Malate/L-lactate_DH-like"/>
</dbReference>